<dbReference type="KEGG" id="asue:F2A31_06365"/>
<dbReference type="GO" id="GO:0016787">
    <property type="term" value="F:hydrolase activity"/>
    <property type="evidence" value="ECO:0007669"/>
    <property type="project" value="UniProtKB-KW"/>
</dbReference>
<dbReference type="SUPFAM" id="SSF160467">
    <property type="entry name" value="PH0987 N-terminal domain-like"/>
    <property type="match status" value="1"/>
</dbReference>
<evidence type="ECO:0000256" key="1">
    <source>
        <dbReference type="ARBA" id="ARBA00022741"/>
    </source>
</evidence>
<dbReference type="PANTHER" id="PTHR43309:SF3">
    <property type="entry name" value="5-OXOPROLINASE SUBUNIT C"/>
    <property type="match status" value="1"/>
</dbReference>
<dbReference type="AlphaFoldDB" id="A0A5P1UR09"/>
<feature type="domain" description="Carboxyltransferase" evidence="5">
    <location>
        <begin position="250"/>
        <end position="528"/>
    </location>
</feature>
<keyword evidence="2" id="KW-0378">Hydrolase</keyword>
<dbReference type="Proteomes" id="UP000325177">
    <property type="component" value="Chromosome"/>
</dbReference>
<dbReference type="InterPro" id="IPR003833">
    <property type="entry name" value="CT_C_D"/>
</dbReference>
<evidence type="ECO:0000256" key="2">
    <source>
        <dbReference type="ARBA" id="ARBA00022801"/>
    </source>
</evidence>
<protein>
    <submittedName>
        <fullName evidence="6">5-oxoprolinase/urea amidolyase family protein</fullName>
    </submittedName>
</protein>
<dbReference type="SUPFAM" id="SSF50891">
    <property type="entry name" value="Cyclophilin-like"/>
    <property type="match status" value="2"/>
</dbReference>
<dbReference type="SMART" id="SM00797">
    <property type="entry name" value="AHS2"/>
    <property type="match status" value="1"/>
</dbReference>
<dbReference type="EMBL" id="CP043909">
    <property type="protein sequence ID" value="QER39349.1"/>
    <property type="molecule type" value="Genomic_DNA"/>
</dbReference>
<dbReference type="PANTHER" id="PTHR43309">
    <property type="entry name" value="5-OXOPROLINASE SUBUNIT C"/>
    <property type="match status" value="1"/>
</dbReference>
<dbReference type="InterPro" id="IPR052708">
    <property type="entry name" value="PxpC"/>
</dbReference>
<dbReference type="Pfam" id="PF02682">
    <property type="entry name" value="CT_C_D"/>
    <property type="match status" value="1"/>
</dbReference>
<keyword evidence="1" id="KW-0547">Nucleotide-binding</keyword>
<reference evidence="6 7" key="1">
    <citation type="submission" date="2019-09" db="EMBL/GenBank/DDBJ databases">
        <title>Acinetobacter sp. C16S1 isolated from saline soil.</title>
        <authorList>
            <person name="Xu L."/>
            <person name="Sun J.-Q."/>
        </authorList>
    </citation>
    <scope>NUCLEOTIDE SEQUENCE [LARGE SCALE GENOMIC DNA]</scope>
    <source>
        <strain evidence="6 7">C16S1</strain>
    </source>
</reference>
<evidence type="ECO:0000313" key="6">
    <source>
        <dbReference type="EMBL" id="QER39349.1"/>
    </source>
</evidence>
<dbReference type="GO" id="GO:0016829">
    <property type="term" value="F:lyase activity"/>
    <property type="evidence" value="ECO:0007669"/>
    <property type="project" value="UniProtKB-KW"/>
</dbReference>
<dbReference type="NCBIfam" id="TIGR00724">
    <property type="entry name" value="urea_amlyse_rel"/>
    <property type="match status" value="1"/>
</dbReference>
<dbReference type="Gene3D" id="2.40.100.10">
    <property type="entry name" value="Cyclophilin-like"/>
    <property type="match status" value="2"/>
</dbReference>
<name>A0A5P1UR09_9GAMM</name>
<keyword evidence="7" id="KW-1185">Reference proteome</keyword>
<dbReference type="Gene3D" id="3.30.1360.40">
    <property type="match status" value="1"/>
</dbReference>
<accession>A0A5P1UR09</accession>
<organism evidence="6 7">
    <name type="scientific">Acinetobacter suaedae</name>
    <dbReference type="NCBI Taxonomy" id="2609668"/>
    <lineage>
        <taxon>Bacteria</taxon>
        <taxon>Pseudomonadati</taxon>
        <taxon>Pseudomonadota</taxon>
        <taxon>Gammaproteobacteria</taxon>
        <taxon>Moraxellales</taxon>
        <taxon>Moraxellaceae</taxon>
        <taxon>Acinetobacter</taxon>
    </lineage>
</organism>
<evidence type="ECO:0000259" key="4">
    <source>
        <dbReference type="SMART" id="SM00796"/>
    </source>
</evidence>
<evidence type="ECO:0000259" key="5">
    <source>
        <dbReference type="SMART" id="SM00797"/>
    </source>
</evidence>
<feature type="domain" description="Carboxyltransferase" evidence="4">
    <location>
        <begin position="1"/>
        <end position="192"/>
    </location>
</feature>
<evidence type="ECO:0000313" key="7">
    <source>
        <dbReference type="Proteomes" id="UP000325177"/>
    </source>
</evidence>
<dbReference type="GO" id="GO:0005524">
    <property type="term" value="F:ATP binding"/>
    <property type="evidence" value="ECO:0007669"/>
    <property type="project" value="UniProtKB-KW"/>
</dbReference>
<dbReference type="Pfam" id="PF02626">
    <property type="entry name" value="CT_A_B"/>
    <property type="match status" value="1"/>
</dbReference>
<keyword evidence="3" id="KW-0067">ATP-binding</keyword>
<dbReference type="InterPro" id="IPR029000">
    <property type="entry name" value="Cyclophilin-like_dom_sf"/>
</dbReference>
<proteinExistence type="predicted"/>
<dbReference type="RefSeq" id="WP_150025661.1">
    <property type="nucleotide sequence ID" value="NZ_CP043909.1"/>
</dbReference>
<sequence>MRFLSVNLDCVLIEFPSLEETIATYHFLQHSQHPYIQEMIPAARTILVYFDCLCIDVKKLIQWISTQKIKQDFFNTGKEVILQVDYQGADLTHVAEYLGISVDEVIYKHTHSHWQVAFIGFAPGFAYLVSPDHPFTSIPRLASPRKKIRAGSVGLAGEYSGVYPKDSPGGWQLIGQTDEKMWDIHRAQPALLLPSDQVIFKDVRNHPTQISVPNKPVSIPKRNEKSAIFEVKNVGLQVLVQDDGRKNMSKLGIGRAGAMDDRAFKSANLIVGNPSDAAVFEILNGGLRLKVLQSTVIAVTGAAAALWITYTNSNKVQESLYQPIALDAGDEVYISPPLAGLRNYLAIRGGFAVERVLESASHDVLAELGPLPIKVGDQIYADQLKTQAVNLDQSAITLPSKGETVVVDVILGPRADWFNRQSVDLLFSQAWLVTTESNRIGLRLVGEQPLQRQINQELPSEGCCTGAIQVPANGQPVLFMNDHPLTGGYPVIAAVAPYHLGLIAQLAAGCFIQFRKISDFMDIASHEYTA</sequence>
<dbReference type="SMART" id="SM00796">
    <property type="entry name" value="AHS1"/>
    <property type="match status" value="1"/>
</dbReference>
<keyword evidence="6" id="KW-0456">Lyase</keyword>
<dbReference type="InterPro" id="IPR003778">
    <property type="entry name" value="CT_A_B"/>
</dbReference>
<gene>
    <name evidence="6" type="ORF">F2A31_06365</name>
</gene>
<evidence type="ECO:0000256" key="3">
    <source>
        <dbReference type="ARBA" id="ARBA00022840"/>
    </source>
</evidence>